<dbReference type="Gene3D" id="2.60.120.40">
    <property type="match status" value="1"/>
</dbReference>
<dbReference type="AlphaFoldDB" id="A0A4W5QSP3"/>
<keyword evidence="4" id="KW-1185">Reference proteome</keyword>
<dbReference type="InterPro" id="IPR006052">
    <property type="entry name" value="TNF_dom"/>
</dbReference>
<proteinExistence type="inferred from homology"/>
<feature type="domain" description="THD" evidence="2">
    <location>
        <begin position="60"/>
        <end position="148"/>
    </location>
</feature>
<evidence type="ECO:0000313" key="3">
    <source>
        <dbReference type="Ensembl" id="ENSHHUP00000079257.1"/>
    </source>
</evidence>
<dbReference type="InterPro" id="IPR008983">
    <property type="entry name" value="Tumour_necrosis_fac-like_dom"/>
</dbReference>
<name>A0A4W5QSP3_9TELE</name>
<dbReference type="Ensembl" id="ENSHHUT00000081811.1">
    <property type="protein sequence ID" value="ENSHHUP00000079257.1"/>
    <property type="gene ID" value="ENSHHUG00000046207.1"/>
</dbReference>
<dbReference type="STRING" id="62062.ENSHHUP00000079257"/>
<evidence type="ECO:0000259" key="2">
    <source>
        <dbReference type="Pfam" id="PF00229"/>
    </source>
</evidence>
<dbReference type="GO" id="GO:0005164">
    <property type="term" value="F:tumor necrosis factor receptor binding"/>
    <property type="evidence" value="ECO:0007669"/>
    <property type="project" value="InterPro"/>
</dbReference>
<protein>
    <recommendedName>
        <fullName evidence="2">THD domain-containing protein</fullName>
    </recommendedName>
</protein>
<accession>A0A4W5QSP3</accession>
<comment type="similarity">
    <text evidence="1">Belongs to the tumor necrosis factor family.</text>
</comment>
<dbReference type="GeneTree" id="ENSGT00970000194260"/>
<dbReference type="Pfam" id="PF00229">
    <property type="entry name" value="TNF"/>
    <property type="match status" value="1"/>
</dbReference>
<dbReference type="Proteomes" id="UP000314982">
    <property type="component" value="Unassembled WGS sequence"/>
</dbReference>
<sequence length="173" mass="19561">MNLLVQKLSPIRNALLDRSLSSTTTFSQLIYIPILATLLMPVFNLSSTDDVSEVRSVIKWKTQSKANHFVSLKNGSLTISQDGRYFLYLQVTLETPRPHEVSGQHIVRVNKTNRLLLEVRMTNTSLSTGFLGRAVDLAASDILTVTVSPDHCFYRSRLELVCFSSKYLFLSYE</sequence>
<evidence type="ECO:0000256" key="1">
    <source>
        <dbReference type="ARBA" id="ARBA00008670"/>
    </source>
</evidence>
<dbReference type="GO" id="GO:0016020">
    <property type="term" value="C:membrane"/>
    <property type="evidence" value="ECO:0007669"/>
    <property type="project" value="InterPro"/>
</dbReference>
<reference evidence="4" key="1">
    <citation type="submission" date="2018-06" db="EMBL/GenBank/DDBJ databases">
        <title>Genome assembly of Danube salmon.</title>
        <authorList>
            <person name="Macqueen D.J."/>
            <person name="Gundappa M.K."/>
        </authorList>
    </citation>
    <scope>NUCLEOTIDE SEQUENCE [LARGE SCALE GENOMIC DNA]</scope>
</reference>
<evidence type="ECO:0000313" key="4">
    <source>
        <dbReference type="Proteomes" id="UP000314982"/>
    </source>
</evidence>
<organism evidence="3 4">
    <name type="scientific">Hucho hucho</name>
    <name type="common">huchen</name>
    <dbReference type="NCBI Taxonomy" id="62062"/>
    <lineage>
        <taxon>Eukaryota</taxon>
        <taxon>Metazoa</taxon>
        <taxon>Chordata</taxon>
        <taxon>Craniata</taxon>
        <taxon>Vertebrata</taxon>
        <taxon>Euteleostomi</taxon>
        <taxon>Actinopterygii</taxon>
        <taxon>Neopterygii</taxon>
        <taxon>Teleostei</taxon>
        <taxon>Protacanthopterygii</taxon>
        <taxon>Salmoniformes</taxon>
        <taxon>Salmonidae</taxon>
        <taxon>Salmoninae</taxon>
        <taxon>Hucho</taxon>
    </lineage>
</organism>
<dbReference type="SUPFAM" id="SSF49842">
    <property type="entry name" value="TNF-like"/>
    <property type="match status" value="1"/>
</dbReference>
<reference evidence="3" key="2">
    <citation type="submission" date="2025-08" db="UniProtKB">
        <authorList>
            <consortium name="Ensembl"/>
        </authorList>
    </citation>
    <scope>IDENTIFICATION</scope>
</reference>
<reference evidence="3" key="3">
    <citation type="submission" date="2025-09" db="UniProtKB">
        <authorList>
            <consortium name="Ensembl"/>
        </authorList>
    </citation>
    <scope>IDENTIFICATION</scope>
</reference>
<dbReference type="GO" id="GO:0006955">
    <property type="term" value="P:immune response"/>
    <property type="evidence" value="ECO:0007669"/>
    <property type="project" value="InterPro"/>
</dbReference>